<reference evidence="2" key="1">
    <citation type="journal article" date="2019" name="Int. J. Syst. Evol. Microbiol.">
        <title>The Global Catalogue of Microorganisms (GCM) 10K type strain sequencing project: providing services to taxonomists for standard genome sequencing and annotation.</title>
        <authorList>
            <consortium name="The Broad Institute Genomics Platform"/>
            <consortium name="The Broad Institute Genome Sequencing Center for Infectious Disease"/>
            <person name="Wu L."/>
            <person name="Ma J."/>
        </authorList>
    </citation>
    <scope>NUCLEOTIDE SEQUENCE [LARGE SCALE GENOMIC DNA]</scope>
    <source>
        <strain evidence="2">CGMCC 1.5362</strain>
    </source>
</reference>
<gene>
    <name evidence="1" type="ORF">GCM10011509_15100</name>
</gene>
<evidence type="ECO:0000313" key="1">
    <source>
        <dbReference type="EMBL" id="GGK67710.1"/>
    </source>
</evidence>
<dbReference type="SUPFAM" id="SSF53756">
    <property type="entry name" value="UDP-Glycosyltransferase/glycogen phosphorylase"/>
    <property type="match status" value="1"/>
</dbReference>
<dbReference type="EMBL" id="BMLB01000003">
    <property type="protein sequence ID" value="GGK67710.1"/>
    <property type="molecule type" value="Genomic_DNA"/>
</dbReference>
<dbReference type="Gene3D" id="3.40.50.2000">
    <property type="entry name" value="Glycogen Phosphorylase B"/>
    <property type="match status" value="1"/>
</dbReference>
<comment type="caution">
    <text evidence="1">The sequence shown here is derived from an EMBL/GenBank/DDBJ whole genome shotgun (WGS) entry which is preliminary data.</text>
</comment>
<proteinExistence type="predicted"/>
<sequence length="418" mass="45413">MSSSTTPQPLRGRLLPEVVRDRVRGLRRRLPVPLVRQVDRRLGATPVLPTPEELARAAARPEPPRTPVRLWIAPANFAGQGHAWARAVDEHVPGAGARCMAVEGPHGFAADQVVPAAAYRDIAWQKAQERYVLASYTHVLVEAGRPVLGTLYGRTCAGELPRLRQAGGVVGLISHGSDLRVPSRHAERFQHSPFRGSDDPLTARLERNALAQVQLFETFDGPTFVSTPDLLDDAPRATWCPTVVDPDRWASDTPVLERPRPRVVHVPSRGRLKGSAHIDAVLTDLHERGGVDYVRLEGVPHTTVQREVRAADVVIDQAVMGLYGVSALEGLAAGRLVLGFVGDRVRERVRDLTGLDVPIVEITPETLADVLGSTLDDRDTARSRATLGPAFVREVHDGRRSAAVLGAWLATSPLPSEA</sequence>
<dbReference type="RefSeq" id="WP_022923215.1">
    <property type="nucleotide sequence ID" value="NZ_BMLB01000003.1"/>
</dbReference>
<protein>
    <recommendedName>
        <fullName evidence="3">Glycosyltransferase family 1 protein</fullName>
    </recommendedName>
</protein>
<dbReference type="Proteomes" id="UP000662111">
    <property type="component" value="Unassembled WGS sequence"/>
</dbReference>
<evidence type="ECO:0000313" key="2">
    <source>
        <dbReference type="Proteomes" id="UP000662111"/>
    </source>
</evidence>
<organism evidence="1 2">
    <name type="scientific">Ornithinimicrobium pekingense</name>
    <dbReference type="NCBI Taxonomy" id="384677"/>
    <lineage>
        <taxon>Bacteria</taxon>
        <taxon>Bacillati</taxon>
        <taxon>Actinomycetota</taxon>
        <taxon>Actinomycetes</taxon>
        <taxon>Micrococcales</taxon>
        <taxon>Ornithinimicrobiaceae</taxon>
        <taxon>Ornithinimicrobium</taxon>
    </lineage>
</organism>
<evidence type="ECO:0008006" key="3">
    <source>
        <dbReference type="Google" id="ProtNLM"/>
    </source>
</evidence>
<keyword evidence="2" id="KW-1185">Reference proteome</keyword>
<accession>A0ABQ2F8D5</accession>
<name>A0ABQ2F8D5_9MICO</name>